<evidence type="ECO:0000313" key="3">
    <source>
        <dbReference type="Proteomes" id="UP000316256"/>
    </source>
</evidence>
<dbReference type="Proteomes" id="UP000316256">
    <property type="component" value="Unassembled WGS sequence"/>
</dbReference>
<keyword evidence="1" id="KW-0732">Signal</keyword>
<proteinExistence type="predicted"/>
<comment type="caution">
    <text evidence="2">The sequence shown here is derived from an EMBL/GenBank/DDBJ whole genome shotgun (WGS) entry which is preliminary data.</text>
</comment>
<evidence type="ECO:0000313" key="2">
    <source>
        <dbReference type="EMBL" id="TQF74900.1"/>
    </source>
</evidence>
<dbReference type="AlphaFoldDB" id="A0A541BRD8"/>
<feature type="chain" id="PRO_5038336643" evidence="1">
    <location>
        <begin position="22"/>
        <end position="140"/>
    </location>
</feature>
<accession>A0A541BRD8</accession>
<reference evidence="2 3" key="1">
    <citation type="submission" date="2019-06" db="EMBL/GenBank/DDBJ databases">
        <title>Rhodococcus spaelei sp. nov., isolated from a cave.</title>
        <authorList>
            <person name="Lee S.D."/>
        </authorList>
    </citation>
    <scope>NUCLEOTIDE SEQUENCE [LARGE SCALE GENOMIC DNA]</scope>
    <source>
        <strain evidence="2 3">C9-5</strain>
    </source>
</reference>
<name>A0A541BRD8_9NOCA</name>
<protein>
    <submittedName>
        <fullName evidence="2">Uncharacterized protein</fullName>
    </submittedName>
</protein>
<keyword evidence="3" id="KW-1185">Reference proteome</keyword>
<dbReference type="RefSeq" id="WP_142094985.1">
    <property type="nucleotide sequence ID" value="NZ_VIGH01000001.1"/>
</dbReference>
<feature type="signal peptide" evidence="1">
    <location>
        <begin position="1"/>
        <end position="21"/>
    </location>
</feature>
<evidence type="ECO:0000256" key="1">
    <source>
        <dbReference type="SAM" id="SignalP"/>
    </source>
</evidence>
<gene>
    <name evidence="2" type="ORF">FK531_02205</name>
</gene>
<sequence length="140" mass="13401">MFTTKKIGISAALIAAGTATAAVALIAAPIASADVAVSGTVKGAGVGKANCATQLDFDPLSGYITITNQTNVVSTAGLSAANTFQLPAGGPAAVTKAGKVVKVTTGPNPPVGFGIGSITGSYTVVGGGTCTVNAPLVIEP</sequence>
<dbReference type="EMBL" id="VIGH01000001">
    <property type="protein sequence ID" value="TQF74900.1"/>
    <property type="molecule type" value="Genomic_DNA"/>
</dbReference>
<organism evidence="2 3">
    <name type="scientific">Rhodococcus spelaei</name>
    <dbReference type="NCBI Taxonomy" id="2546320"/>
    <lineage>
        <taxon>Bacteria</taxon>
        <taxon>Bacillati</taxon>
        <taxon>Actinomycetota</taxon>
        <taxon>Actinomycetes</taxon>
        <taxon>Mycobacteriales</taxon>
        <taxon>Nocardiaceae</taxon>
        <taxon>Rhodococcus</taxon>
    </lineage>
</organism>